<protein>
    <submittedName>
        <fullName evidence="1">Uncharacterized protein</fullName>
    </submittedName>
</protein>
<dbReference type="AlphaFoldDB" id="A0A239F915"/>
<organism evidence="1 2">
    <name type="scientific">Pontibacter ummariensis</name>
    <dbReference type="NCBI Taxonomy" id="1610492"/>
    <lineage>
        <taxon>Bacteria</taxon>
        <taxon>Pseudomonadati</taxon>
        <taxon>Bacteroidota</taxon>
        <taxon>Cytophagia</taxon>
        <taxon>Cytophagales</taxon>
        <taxon>Hymenobacteraceae</taxon>
        <taxon>Pontibacter</taxon>
    </lineage>
</organism>
<evidence type="ECO:0000313" key="1">
    <source>
        <dbReference type="EMBL" id="SNS52574.1"/>
    </source>
</evidence>
<keyword evidence="2" id="KW-1185">Reference proteome</keyword>
<sequence>MIPFLLQLESWLKREREHEGQQNLLKLTVLLIHIRWQGLP</sequence>
<proteinExistence type="predicted"/>
<gene>
    <name evidence="1" type="ORF">SAMN06296052_10841</name>
</gene>
<name>A0A239F915_9BACT</name>
<dbReference type="EMBL" id="FZOQ01000008">
    <property type="protein sequence ID" value="SNS52574.1"/>
    <property type="molecule type" value="Genomic_DNA"/>
</dbReference>
<dbReference type="Proteomes" id="UP000198432">
    <property type="component" value="Unassembled WGS sequence"/>
</dbReference>
<accession>A0A239F915</accession>
<evidence type="ECO:0000313" key="2">
    <source>
        <dbReference type="Proteomes" id="UP000198432"/>
    </source>
</evidence>
<reference evidence="2" key="1">
    <citation type="submission" date="2017-06" db="EMBL/GenBank/DDBJ databases">
        <authorList>
            <person name="Varghese N."/>
            <person name="Submissions S."/>
        </authorList>
    </citation>
    <scope>NUCLEOTIDE SEQUENCE [LARGE SCALE GENOMIC DNA]</scope>
    <source>
        <strain evidence="2">NKM1</strain>
    </source>
</reference>